<keyword evidence="1" id="KW-0472">Membrane</keyword>
<reference evidence="2" key="1">
    <citation type="submission" date="2021-11" db="EMBL/GenBank/DDBJ databases">
        <title>Description of a new species Pelosinus isolated from the bottom sediments of Lake Baikal.</title>
        <authorList>
            <person name="Zakharyuk A."/>
        </authorList>
    </citation>
    <scope>NUCLEOTIDE SEQUENCE</scope>
    <source>
        <strain evidence="2">Bkl1</strain>
    </source>
</reference>
<proteinExistence type="predicted"/>
<comment type="caution">
    <text evidence="2">The sequence shown here is derived from an EMBL/GenBank/DDBJ whole genome shotgun (WGS) entry which is preliminary data.</text>
</comment>
<feature type="non-terminal residue" evidence="2">
    <location>
        <position position="214"/>
    </location>
</feature>
<keyword evidence="1" id="KW-1133">Transmembrane helix</keyword>
<keyword evidence="3" id="KW-1185">Reference proteome</keyword>
<evidence type="ECO:0000313" key="3">
    <source>
        <dbReference type="Proteomes" id="UP001165492"/>
    </source>
</evidence>
<gene>
    <name evidence="2" type="ORF">LMF89_25620</name>
</gene>
<organism evidence="2 3">
    <name type="scientific">Pelosinus baikalensis</name>
    <dbReference type="NCBI Taxonomy" id="2892015"/>
    <lineage>
        <taxon>Bacteria</taxon>
        <taxon>Bacillati</taxon>
        <taxon>Bacillota</taxon>
        <taxon>Negativicutes</taxon>
        <taxon>Selenomonadales</taxon>
        <taxon>Sporomusaceae</taxon>
        <taxon>Pelosinus</taxon>
    </lineage>
</organism>
<name>A0ABS8I0F6_9FIRM</name>
<sequence length="214" mass="23782">MNEKDLAQQVLEKVTAATGSKYRVAAVAFVAIVIIGLLIAGYFAWQKHTDTEAKLQQAIVLSQQQAQDKNVLQNKLDLSNQNAEMLANFINKAQTGQVQPINHFTVQAPTVQVAAEDIAKRINDKDPTLPPAAIEKTDNTIVTTNTNKTPQANYDVAVFKNNNYRSWEWSAGYGQHGSDQYIPVELQRNFSKDAAISYEHHFGGNSSGWEIKYT</sequence>
<dbReference type="EMBL" id="JAJHJB010000109">
    <property type="protein sequence ID" value="MCC5468717.1"/>
    <property type="molecule type" value="Genomic_DNA"/>
</dbReference>
<evidence type="ECO:0000256" key="1">
    <source>
        <dbReference type="SAM" id="Phobius"/>
    </source>
</evidence>
<dbReference type="RefSeq" id="WP_229537576.1">
    <property type="nucleotide sequence ID" value="NZ_JAJHJB010000109.1"/>
</dbReference>
<accession>A0ABS8I0F6</accession>
<protein>
    <submittedName>
        <fullName evidence="2">Uncharacterized protein</fullName>
    </submittedName>
</protein>
<feature type="transmembrane region" description="Helical" evidence="1">
    <location>
        <begin position="24"/>
        <end position="45"/>
    </location>
</feature>
<evidence type="ECO:0000313" key="2">
    <source>
        <dbReference type="EMBL" id="MCC5468717.1"/>
    </source>
</evidence>
<keyword evidence="1" id="KW-0812">Transmembrane</keyword>
<dbReference type="Proteomes" id="UP001165492">
    <property type="component" value="Unassembled WGS sequence"/>
</dbReference>